<sequence>MCEQYTSMAVGCSMQPYLSGEEPKPQGYLMRRDPINHGTIQQSFLDLSATIDWSGTLMMGIMTDVHFDAYANLTRLIVGNAFGSQRIGYQREILEWVIGLSSVTSWIIGGDRCLSVEDEKHFLNEQSLAMIDSVVYWVITAGLTREQDLSNSARCRNVVGYGQGVARRGLGNERVLFAVCYMGG</sequence>
<dbReference type="EMBL" id="JAUEPU010000022">
    <property type="protein sequence ID" value="KAK0494169.1"/>
    <property type="molecule type" value="Genomic_DNA"/>
</dbReference>
<organism evidence="1 2">
    <name type="scientific">Armillaria luteobubalina</name>
    <dbReference type="NCBI Taxonomy" id="153913"/>
    <lineage>
        <taxon>Eukaryota</taxon>
        <taxon>Fungi</taxon>
        <taxon>Dikarya</taxon>
        <taxon>Basidiomycota</taxon>
        <taxon>Agaricomycotina</taxon>
        <taxon>Agaricomycetes</taxon>
        <taxon>Agaricomycetidae</taxon>
        <taxon>Agaricales</taxon>
        <taxon>Marasmiineae</taxon>
        <taxon>Physalacriaceae</taxon>
        <taxon>Armillaria</taxon>
    </lineage>
</organism>
<keyword evidence="2" id="KW-1185">Reference proteome</keyword>
<accession>A0AA39Q1P6</accession>
<reference evidence="1" key="1">
    <citation type="submission" date="2023-06" db="EMBL/GenBank/DDBJ databases">
        <authorList>
            <consortium name="Lawrence Berkeley National Laboratory"/>
            <person name="Ahrendt S."/>
            <person name="Sahu N."/>
            <person name="Indic B."/>
            <person name="Wong-Bajracharya J."/>
            <person name="Merenyi Z."/>
            <person name="Ke H.-M."/>
            <person name="Monk M."/>
            <person name="Kocsube S."/>
            <person name="Drula E."/>
            <person name="Lipzen A."/>
            <person name="Balint B."/>
            <person name="Henrissat B."/>
            <person name="Andreopoulos B."/>
            <person name="Martin F.M."/>
            <person name="Harder C.B."/>
            <person name="Rigling D."/>
            <person name="Ford K.L."/>
            <person name="Foster G.D."/>
            <person name="Pangilinan J."/>
            <person name="Papanicolaou A."/>
            <person name="Barry K."/>
            <person name="LaButti K."/>
            <person name="Viragh M."/>
            <person name="Koriabine M."/>
            <person name="Yan M."/>
            <person name="Riley R."/>
            <person name="Champramary S."/>
            <person name="Plett K.L."/>
            <person name="Tsai I.J."/>
            <person name="Slot J."/>
            <person name="Sipos G."/>
            <person name="Plett J."/>
            <person name="Nagy L.G."/>
            <person name="Grigoriev I.V."/>
        </authorList>
    </citation>
    <scope>NUCLEOTIDE SEQUENCE</scope>
    <source>
        <strain evidence="1">HWK02</strain>
    </source>
</reference>
<gene>
    <name evidence="1" type="ORF">EDD18DRAFT_1107659</name>
</gene>
<dbReference type="Proteomes" id="UP001175228">
    <property type="component" value="Unassembled WGS sequence"/>
</dbReference>
<protein>
    <submittedName>
        <fullName evidence="1">Uncharacterized protein</fullName>
    </submittedName>
</protein>
<proteinExistence type="predicted"/>
<dbReference type="AlphaFoldDB" id="A0AA39Q1P6"/>
<comment type="caution">
    <text evidence="1">The sequence shown here is derived from an EMBL/GenBank/DDBJ whole genome shotgun (WGS) entry which is preliminary data.</text>
</comment>
<name>A0AA39Q1P6_9AGAR</name>
<evidence type="ECO:0000313" key="2">
    <source>
        <dbReference type="Proteomes" id="UP001175228"/>
    </source>
</evidence>
<evidence type="ECO:0000313" key="1">
    <source>
        <dbReference type="EMBL" id="KAK0494169.1"/>
    </source>
</evidence>